<sequence>MQRFGQQNSGRLRKTREFNRVYRNGARLYGKGFTLVYLQDEQSGSRFSASRLGISVPRKVGNAVQRNRIKRIIREAFRLHREVFPQGSDVVFTVRPGFPLTGMQAVRDAVAALTGSGGSR</sequence>
<evidence type="ECO:0000256" key="5">
    <source>
        <dbReference type="ARBA" id="ARBA00022801"/>
    </source>
</evidence>
<reference evidence="9" key="2">
    <citation type="submission" date="2024-06" db="EMBL/GenBank/DDBJ databases">
        <authorList>
            <person name="Plum-Jensen L.E."/>
            <person name="Schramm A."/>
            <person name="Marshall I.P.G."/>
        </authorList>
    </citation>
    <scope>NUCLEOTIDE SEQUENCE</scope>
    <source>
        <strain evidence="9">Rat1</strain>
    </source>
</reference>
<comment type="subunit">
    <text evidence="7">Consists of a catalytic RNA component (M1 or rnpB) and a protein subunit.</text>
</comment>
<evidence type="ECO:0000256" key="8">
    <source>
        <dbReference type="NCBIfam" id="TIGR00188"/>
    </source>
</evidence>
<keyword evidence="4 7" id="KW-0255">Endonuclease</keyword>
<keyword evidence="2 7" id="KW-0819">tRNA processing</keyword>
<keyword evidence="5 7" id="KW-0378">Hydrolase</keyword>
<dbReference type="PANTHER" id="PTHR33992:SF1">
    <property type="entry name" value="RIBONUCLEASE P PROTEIN COMPONENT"/>
    <property type="match status" value="1"/>
</dbReference>
<dbReference type="GO" id="GO:0001682">
    <property type="term" value="P:tRNA 5'-leader removal"/>
    <property type="evidence" value="ECO:0007669"/>
    <property type="project" value="UniProtKB-UniRule"/>
</dbReference>
<dbReference type="NCBIfam" id="TIGR00188">
    <property type="entry name" value="rnpA"/>
    <property type="match status" value="1"/>
</dbReference>
<reference evidence="9" key="1">
    <citation type="journal article" date="2024" name="Syst. Appl. Microbiol.">
        <title>First single-strain enrichments of Electrothrix cable bacteria, description of E. aestuarii sp. nov. and E. rattekaaiensis sp. nov., and proposal of a cable bacteria taxonomy following the rules of the SeqCode.</title>
        <authorList>
            <person name="Plum-Jensen L.E."/>
            <person name="Schramm A."/>
            <person name="Marshall I.P.G."/>
        </authorList>
    </citation>
    <scope>NUCLEOTIDE SEQUENCE</scope>
    <source>
        <strain evidence="9">Rat1</strain>
    </source>
</reference>
<keyword evidence="3 7" id="KW-0540">Nuclease</keyword>
<dbReference type="GO" id="GO:0000049">
    <property type="term" value="F:tRNA binding"/>
    <property type="evidence" value="ECO:0007669"/>
    <property type="project" value="UniProtKB-UniRule"/>
</dbReference>
<accession>A0AAU8LR23</accession>
<organism evidence="9">
    <name type="scientific">Candidatus Electrothrix aestuarii</name>
    <dbReference type="NCBI Taxonomy" id="3062594"/>
    <lineage>
        <taxon>Bacteria</taxon>
        <taxon>Pseudomonadati</taxon>
        <taxon>Thermodesulfobacteriota</taxon>
        <taxon>Desulfobulbia</taxon>
        <taxon>Desulfobulbales</taxon>
        <taxon>Desulfobulbaceae</taxon>
        <taxon>Candidatus Electrothrix</taxon>
    </lineage>
</organism>
<dbReference type="PANTHER" id="PTHR33992">
    <property type="entry name" value="RIBONUCLEASE P PROTEIN COMPONENT"/>
    <property type="match status" value="1"/>
</dbReference>
<evidence type="ECO:0000256" key="6">
    <source>
        <dbReference type="ARBA" id="ARBA00022884"/>
    </source>
</evidence>
<evidence type="ECO:0000313" key="9">
    <source>
        <dbReference type="EMBL" id="XCN71349.1"/>
    </source>
</evidence>
<dbReference type="GO" id="GO:0042781">
    <property type="term" value="F:3'-tRNA processing endoribonuclease activity"/>
    <property type="evidence" value="ECO:0007669"/>
    <property type="project" value="TreeGrafter"/>
</dbReference>
<dbReference type="GO" id="GO:0030677">
    <property type="term" value="C:ribonuclease P complex"/>
    <property type="evidence" value="ECO:0007669"/>
    <property type="project" value="TreeGrafter"/>
</dbReference>
<dbReference type="KEGG" id="eaj:Q3M24_13620"/>
<dbReference type="AlphaFoldDB" id="A0AAU8LR23"/>
<evidence type="ECO:0000256" key="1">
    <source>
        <dbReference type="ARBA" id="ARBA00002663"/>
    </source>
</evidence>
<comment type="function">
    <text evidence="1 7">RNaseP catalyzes the removal of the 5'-leader sequence from pre-tRNA to produce the mature 5'-terminus. It can also cleave other RNA substrates such as 4.5S RNA. The protein component plays an auxiliary but essential role in vivo by binding to the 5'-leader sequence and broadening the substrate specificity of the ribozyme.</text>
</comment>
<keyword evidence="6 7" id="KW-0694">RNA-binding</keyword>
<gene>
    <name evidence="7 9" type="primary">rnpA</name>
    <name evidence="9" type="ORF">Q3M24_13620</name>
</gene>
<evidence type="ECO:0000256" key="2">
    <source>
        <dbReference type="ARBA" id="ARBA00022694"/>
    </source>
</evidence>
<dbReference type="InterPro" id="IPR014721">
    <property type="entry name" value="Ribsml_uS5_D2-typ_fold_subgr"/>
</dbReference>
<dbReference type="HAMAP" id="MF_00227">
    <property type="entry name" value="RNase_P"/>
    <property type="match status" value="1"/>
</dbReference>
<protein>
    <recommendedName>
        <fullName evidence="7 8">Ribonuclease P protein component</fullName>
        <shortName evidence="7">RNase P protein</shortName>
        <shortName evidence="7">RNaseP protein</shortName>
        <ecNumber evidence="7 8">3.1.26.5</ecNumber>
    </recommendedName>
    <alternativeName>
        <fullName evidence="7">Protein C5</fullName>
    </alternativeName>
</protein>
<dbReference type="Pfam" id="PF00825">
    <property type="entry name" value="Ribonuclease_P"/>
    <property type="match status" value="1"/>
</dbReference>
<comment type="catalytic activity">
    <reaction evidence="7">
        <text>Endonucleolytic cleavage of RNA, removing 5'-extranucleotides from tRNA precursor.</text>
        <dbReference type="EC" id="3.1.26.5"/>
    </reaction>
</comment>
<proteinExistence type="inferred from homology"/>
<dbReference type="Gene3D" id="3.30.230.10">
    <property type="match status" value="1"/>
</dbReference>
<evidence type="ECO:0000256" key="3">
    <source>
        <dbReference type="ARBA" id="ARBA00022722"/>
    </source>
</evidence>
<dbReference type="InterPro" id="IPR020568">
    <property type="entry name" value="Ribosomal_Su5_D2-typ_SF"/>
</dbReference>
<name>A0AAU8LR23_9BACT</name>
<evidence type="ECO:0000256" key="4">
    <source>
        <dbReference type="ARBA" id="ARBA00022759"/>
    </source>
</evidence>
<dbReference type="SUPFAM" id="SSF54211">
    <property type="entry name" value="Ribosomal protein S5 domain 2-like"/>
    <property type="match status" value="1"/>
</dbReference>
<comment type="similarity">
    <text evidence="7">Belongs to the RnpA family.</text>
</comment>
<dbReference type="InterPro" id="IPR000100">
    <property type="entry name" value="RNase_P"/>
</dbReference>
<dbReference type="InterPro" id="IPR020539">
    <property type="entry name" value="RNase_P_CS"/>
</dbReference>
<evidence type="ECO:0000256" key="7">
    <source>
        <dbReference type="HAMAP-Rule" id="MF_00227"/>
    </source>
</evidence>
<dbReference type="EMBL" id="CP159373">
    <property type="protein sequence ID" value="XCN71349.1"/>
    <property type="molecule type" value="Genomic_DNA"/>
</dbReference>
<dbReference type="EC" id="3.1.26.5" evidence="7 8"/>
<dbReference type="PROSITE" id="PS00648">
    <property type="entry name" value="RIBONUCLEASE_P"/>
    <property type="match status" value="1"/>
</dbReference>
<dbReference type="GO" id="GO:0004526">
    <property type="term" value="F:ribonuclease P activity"/>
    <property type="evidence" value="ECO:0007669"/>
    <property type="project" value="UniProtKB-UniRule"/>
</dbReference>